<dbReference type="Proteomes" id="UP000035680">
    <property type="component" value="Unassembled WGS sequence"/>
</dbReference>
<dbReference type="AlphaFoldDB" id="A0A0K0ETV4"/>
<reference evidence="5" key="2">
    <citation type="submission" date="2015-08" db="UniProtKB">
        <authorList>
            <consortium name="WormBaseParasite"/>
        </authorList>
    </citation>
    <scope>IDENTIFICATION</scope>
</reference>
<feature type="transmembrane region" description="Helical" evidence="2">
    <location>
        <begin position="592"/>
        <end position="614"/>
    </location>
</feature>
<evidence type="ECO:0000256" key="3">
    <source>
        <dbReference type="SAM" id="SignalP"/>
    </source>
</evidence>
<feature type="chain" id="PRO_5005328810" evidence="3">
    <location>
        <begin position="25"/>
        <end position="739"/>
    </location>
</feature>
<dbReference type="WBParaSite" id="SVE_0000400.1">
    <property type="protein sequence ID" value="SVE_0000400.1"/>
    <property type="gene ID" value="SVE_0000400"/>
</dbReference>
<reference evidence="4" key="1">
    <citation type="submission" date="2014-07" db="EMBL/GenBank/DDBJ databases">
        <authorList>
            <person name="Martin A.A"/>
            <person name="De Silva N."/>
        </authorList>
    </citation>
    <scope>NUCLEOTIDE SEQUENCE</scope>
</reference>
<keyword evidence="2" id="KW-0472">Membrane</keyword>
<sequence>MMKFFSIHLIFIIHICILFRLILSQDAFRAEDYRLEYYRDSGDNNFYWKHFNGTKLYNVEFKIGDFNLNKSLIVYKIHLTRDFLIGERYDSELRVSIFNVAELLNKEDITHNLLPREYNFGNNKFIKHEEFLTCNLFKCHIGTLYRCIPGTNNCSGSYEAADFFYIGFEKSSEYDNLVIKIITKNYNNTYMFSVVVCPGTTWLPQSSNSEYIPTGENSITKLTSNESSREYTLKFVYCHETGVNTFAKCGYLKQMFMPQIDVGYQCDEYNEEETKRIHNKNESESYMIPLSSGEFKCNDVDIYNPSSFVIGVLPPGNNYNNVSDFKVNVVNNETNLYSGYRLHSLNVSEVYEHYEETELYLGYAINYEAKCKIPSLNAILRLQINGTIQELDSKTEDNLEGNNSYTFDRREIKDASIGCHAVLDEIKHPVLNDFYELIFSTSLLMFNETAQKYIKVDDIQKLVSNGTYKCILDMKSNNSEIDKPNYIKETEFTINLYYEKSNNSSVPEISYEFSNSTGSKNATVSNNSTASNITIVSNNSTGSKNDTVSKIAYDLKNSSSANISTVSKNSTRSKKSSGTQKSTDSEKFNKSYIWILFGVSIFVVVLVIIGFIVFKKLRSKGKKSDKDSPLDLSASSSLSGSLSESKLKSVGTSSISLSKSTSSFHSLPSSQSAAKIAGVFSAVPNAVNKKKIIGGKTFSNMSKTTISKNLNSSSKVSNIGKTVVVNSLNLINQPQNVPK</sequence>
<organism evidence="4 5">
    <name type="scientific">Strongyloides venezuelensis</name>
    <name type="common">Threadworm</name>
    <dbReference type="NCBI Taxonomy" id="75913"/>
    <lineage>
        <taxon>Eukaryota</taxon>
        <taxon>Metazoa</taxon>
        <taxon>Ecdysozoa</taxon>
        <taxon>Nematoda</taxon>
        <taxon>Chromadorea</taxon>
        <taxon>Rhabditida</taxon>
        <taxon>Tylenchina</taxon>
        <taxon>Panagrolaimomorpha</taxon>
        <taxon>Strongyloidoidea</taxon>
        <taxon>Strongyloididae</taxon>
        <taxon>Strongyloides</taxon>
    </lineage>
</organism>
<keyword evidence="2" id="KW-0812">Transmembrane</keyword>
<keyword evidence="2" id="KW-1133">Transmembrane helix</keyword>
<accession>A0A0K0ETV4</accession>
<feature type="compositionally biased region" description="Polar residues" evidence="1">
    <location>
        <begin position="564"/>
        <end position="582"/>
    </location>
</feature>
<protein>
    <submittedName>
        <fullName evidence="5">EGF-like domain-containing protein</fullName>
    </submittedName>
</protein>
<keyword evidence="3" id="KW-0732">Signal</keyword>
<evidence type="ECO:0000256" key="2">
    <source>
        <dbReference type="SAM" id="Phobius"/>
    </source>
</evidence>
<name>A0A0K0ETV4_STRVS</name>
<feature type="region of interest" description="Disordered" evidence="1">
    <location>
        <begin position="564"/>
        <end position="584"/>
    </location>
</feature>
<feature type="signal peptide" evidence="3">
    <location>
        <begin position="1"/>
        <end position="24"/>
    </location>
</feature>
<evidence type="ECO:0000313" key="5">
    <source>
        <dbReference type="WBParaSite" id="SVE_0000400.1"/>
    </source>
</evidence>
<evidence type="ECO:0000313" key="4">
    <source>
        <dbReference type="Proteomes" id="UP000035680"/>
    </source>
</evidence>
<proteinExistence type="predicted"/>
<keyword evidence="4" id="KW-1185">Reference proteome</keyword>
<evidence type="ECO:0000256" key="1">
    <source>
        <dbReference type="SAM" id="MobiDB-lite"/>
    </source>
</evidence>